<name>A0A2K5CZH5_AOTNA</name>
<reference evidence="1" key="1">
    <citation type="submission" date="2025-08" db="UniProtKB">
        <authorList>
            <consortium name="Ensembl"/>
        </authorList>
    </citation>
    <scope>IDENTIFICATION</scope>
</reference>
<accession>A0A2K5CZH5</accession>
<keyword evidence="2" id="KW-1185">Reference proteome</keyword>
<sequence length="93" mass="10152">MTGPCLGISCSPEPLDRSEVRAGEGLRLRPWFLSQKAGFSGLSFFPEPEIPDQGDKKCKILSSPSESVFTANQDDSCKATMLKQSIRCVLIIC</sequence>
<evidence type="ECO:0000313" key="1">
    <source>
        <dbReference type="Ensembl" id="ENSANAP00000014061.1"/>
    </source>
</evidence>
<dbReference type="Ensembl" id="ENSANAT00000031892.1">
    <property type="protein sequence ID" value="ENSANAP00000014061.1"/>
    <property type="gene ID" value="ENSANAG00000024957.1"/>
</dbReference>
<organism evidence="1 2">
    <name type="scientific">Aotus nancymaae</name>
    <name type="common">Ma's night monkey</name>
    <dbReference type="NCBI Taxonomy" id="37293"/>
    <lineage>
        <taxon>Eukaryota</taxon>
        <taxon>Metazoa</taxon>
        <taxon>Chordata</taxon>
        <taxon>Craniata</taxon>
        <taxon>Vertebrata</taxon>
        <taxon>Euteleostomi</taxon>
        <taxon>Mammalia</taxon>
        <taxon>Eutheria</taxon>
        <taxon>Euarchontoglires</taxon>
        <taxon>Primates</taxon>
        <taxon>Haplorrhini</taxon>
        <taxon>Platyrrhini</taxon>
        <taxon>Aotidae</taxon>
        <taxon>Aotus</taxon>
    </lineage>
</organism>
<dbReference type="GeneTree" id="ENSGT00910000146865"/>
<dbReference type="Proteomes" id="UP000233020">
    <property type="component" value="Unplaced"/>
</dbReference>
<evidence type="ECO:0000313" key="2">
    <source>
        <dbReference type="Proteomes" id="UP000233020"/>
    </source>
</evidence>
<dbReference type="AlphaFoldDB" id="A0A2K5CZH5"/>
<protein>
    <submittedName>
        <fullName evidence="1">Uncharacterized protein</fullName>
    </submittedName>
</protein>
<proteinExistence type="predicted"/>
<reference evidence="1" key="2">
    <citation type="submission" date="2025-09" db="UniProtKB">
        <authorList>
            <consortium name="Ensembl"/>
        </authorList>
    </citation>
    <scope>IDENTIFICATION</scope>
</reference>